<dbReference type="GO" id="GO:0016020">
    <property type="term" value="C:membrane"/>
    <property type="evidence" value="ECO:0007669"/>
    <property type="project" value="GOC"/>
</dbReference>
<dbReference type="KEGG" id="soa:G3M56_009865"/>
<dbReference type="GO" id="GO:0004527">
    <property type="term" value="F:exonuclease activity"/>
    <property type="evidence" value="ECO:0007669"/>
    <property type="project" value="UniProtKB-KW"/>
</dbReference>
<dbReference type="PANTHER" id="PTHR14859">
    <property type="entry name" value="CALCOFLUOR WHITE HYPERSENSITIVE PROTEIN PRECURSOR"/>
    <property type="match status" value="1"/>
</dbReference>
<dbReference type="InterPro" id="IPR005135">
    <property type="entry name" value="Endo/exonuclease/phosphatase"/>
</dbReference>
<dbReference type="Gene3D" id="3.60.10.10">
    <property type="entry name" value="Endonuclease/exonuclease/phosphatase"/>
    <property type="match status" value="1"/>
</dbReference>
<evidence type="ECO:0000313" key="2">
    <source>
        <dbReference type="EMBL" id="QQL44199.1"/>
    </source>
</evidence>
<protein>
    <submittedName>
        <fullName evidence="2">Endonuclease/exonuclease/phosphatase family protein</fullName>
    </submittedName>
</protein>
<keyword evidence="2" id="KW-0378">Hydrolase</keyword>
<proteinExistence type="predicted"/>
<gene>
    <name evidence="2" type="ORF">G3M56_009865</name>
</gene>
<dbReference type="PANTHER" id="PTHR14859:SF15">
    <property type="entry name" value="ENDONUCLEASE_EXONUCLEASE_PHOSPHATASE DOMAIN-CONTAINING PROTEIN"/>
    <property type="match status" value="1"/>
</dbReference>
<keyword evidence="2" id="KW-0255">Endonuclease</keyword>
<keyword evidence="3" id="KW-1185">Reference proteome</keyword>
<dbReference type="Pfam" id="PF03372">
    <property type="entry name" value="Exo_endo_phos"/>
    <property type="match status" value="1"/>
</dbReference>
<evidence type="ECO:0000313" key="3">
    <source>
        <dbReference type="Proteomes" id="UP000475117"/>
    </source>
</evidence>
<dbReference type="GO" id="GO:0006506">
    <property type="term" value="P:GPI anchor biosynthetic process"/>
    <property type="evidence" value="ECO:0007669"/>
    <property type="project" value="TreeGrafter"/>
</dbReference>
<evidence type="ECO:0000259" key="1">
    <source>
        <dbReference type="Pfam" id="PF03372"/>
    </source>
</evidence>
<dbReference type="RefSeq" id="WP_164362437.1">
    <property type="nucleotide sequence ID" value="NZ_CP066776.1"/>
</dbReference>
<dbReference type="Proteomes" id="UP000475117">
    <property type="component" value="Chromosome"/>
</dbReference>
<organism evidence="2 3">
    <name type="scientific">Sulfuriroseicoccus oceanibius</name>
    <dbReference type="NCBI Taxonomy" id="2707525"/>
    <lineage>
        <taxon>Bacteria</taxon>
        <taxon>Pseudomonadati</taxon>
        <taxon>Verrucomicrobiota</taxon>
        <taxon>Verrucomicrobiia</taxon>
        <taxon>Verrucomicrobiales</taxon>
        <taxon>Verrucomicrobiaceae</taxon>
        <taxon>Sulfuriroseicoccus</taxon>
    </lineage>
</organism>
<accession>A0A6B3L8T3</accession>
<reference evidence="2 3" key="1">
    <citation type="submission" date="2020-12" db="EMBL/GenBank/DDBJ databases">
        <title>Sulforoseuscoccus oceanibium gen. nov., sp. nov., a representative of the phylum Verrucomicrobia with special cytoplasmic membrane, and proposal of Sulforoseuscoccusaceae fam. nov.</title>
        <authorList>
            <person name="Xi F."/>
        </authorList>
    </citation>
    <scope>NUCLEOTIDE SEQUENCE [LARGE SCALE GENOMIC DNA]</scope>
    <source>
        <strain evidence="2 3">T37</strain>
    </source>
</reference>
<dbReference type="SUPFAM" id="SSF56219">
    <property type="entry name" value="DNase I-like"/>
    <property type="match status" value="1"/>
</dbReference>
<dbReference type="InterPro" id="IPR036691">
    <property type="entry name" value="Endo/exonu/phosph_ase_sf"/>
</dbReference>
<sequence>MIQLGRIVSLVSLLWLTLATMATASEVRFLAYNVKNYLTMERTAENGTVTAQPKPESEITALVEVIASSKPDIIGLCEIGTENDLADLQSRLKAAGIELPHRLLLDAPDPHRHLALLSSFPIVPHLLDPVPTFPIGATRMPINRGILDATVTIRPDFELRLMGVHLKSKREVPQFDQEEIRNQEAFVVRNHVIRSLNAAPKTRLILFGDFNDTKQSTAVHMIRDAGNPEHLLSDVRLQDSRGHVWTHFWAHNELYSRLDYVFVSRQLRPFVVMDQSRVIDHPATAEASDHRPLLIVIKSEAR</sequence>
<dbReference type="EMBL" id="CP066776">
    <property type="protein sequence ID" value="QQL44199.1"/>
    <property type="molecule type" value="Genomic_DNA"/>
</dbReference>
<name>A0A6B3L8T3_9BACT</name>
<dbReference type="InterPro" id="IPR051916">
    <property type="entry name" value="GPI-anchor_lipid_remodeler"/>
</dbReference>
<keyword evidence="2" id="KW-0269">Exonuclease</keyword>
<dbReference type="AlphaFoldDB" id="A0A6B3L8T3"/>
<dbReference type="GO" id="GO:0004519">
    <property type="term" value="F:endonuclease activity"/>
    <property type="evidence" value="ECO:0007669"/>
    <property type="project" value="UniProtKB-KW"/>
</dbReference>
<keyword evidence="2" id="KW-0540">Nuclease</keyword>
<feature type="domain" description="Endonuclease/exonuclease/phosphatase" evidence="1">
    <location>
        <begin position="59"/>
        <end position="290"/>
    </location>
</feature>